<feature type="region of interest" description="Disordered" evidence="1">
    <location>
        <begin position="161"/>
        <end position="195"/>
    </location>
</feature>
<evidence type="ECO:0000313" key="2">
    <source>
        <dbReference type="EMBL" id="KAH3866175.1"/>
    </source>
</evidence>
<protein>
    <recommendedName>
        <fullName evidence="4">Reverse transcriptase domain-containing protein</fullName>
    </recommendedName>
</protein>
<dbReference type="EMBL" id="JAIWYP010000002">
    <property type="protein sequence ID" value="KAH3866175.1"/>
    <property type="molecule type" value="Genomic_DNA"/>
</dbReference>
<gene>
    <name evidence="2" type="ORF">DPMN_029232</name>
</gene>
<evidence type="ECO:0008006" key="4">
    <source>
        <dbReference type="Google" id="ProtNLM"/>
    </source>
</evidence>
<evidence type="ECO:0000256" key="1">
    <source>
        <dbReference type="SAM" id="MobiDB-lite"/>
    </source>
</evidence>
<dbReference type="AlphaFoldDB" id="A0A9D4RH70"/>
<reference evidence="2" key="1">
    <citation type="journal article" date="2019" name="bioRxiv">
        <title>The Genome of the Zebra Mussel, Dreissena polymorpha: A Resource for Invasive Species Research.</title>
        <authorList>
            <person name="McCartney M.A."/>
            <person name="Auch B."/>
            <person name="Kono T."/>
            <person name="Mallez S."/>
            <person name="Zhang Y."/>
            <person name="Obille A."/>
            <person name="Becker A."/>
            <person name="Abrahante J.E."/>
            <person name="Garbe J."/>
            <person name="Badalamenti J.P."/>
            <person name="Herman A."/>
            <person name="Mangelson H."/>
            <person name="Liachko I."/>
            <person name="Sullivan S."/>
            <person name="Sone E.D."/>
            <person name="Koren S."/>
            <person name="Silverstein K.A.T."/>
            <person name="Beckman K.B."/>
            <person name="Gohl D.M."/>
        </authorList>
    </citation>
    <scope>NUCLEOTIDE SEQUENCE</scope>
    <source>
        <strain evidence="2">Duluth1</strain>
        <tissue evidence="2">Whole animal</tissue>
    </source>
</reference>
<keyword evidence="3" id="KW-1185">Reference proteome</keyword>
<reference evidence="2" key="2">
    <citation type="submission" date="2020-11" db="EMBL/GenBank/DDBJ databases">
        <authorList>
            <person name="McCartney M.A."/>
            <person name="Auch B."/>
            <person name="Kono T."/>
            <person name="Mallez S."/>
            <person name="Becker A."/>
            <person name="Gohl D.M."/>
            <person name="Silverstein K.A.T."/>
            <person name="Koren S."/>
            <person name="Bechman K.B."/>
            <person name="Herman A."/>
            <person name="Abrahante J.E."/>
            <person name="Garbe J."/>
        </authorList>
    </citation>
    <scope>NUCLEOTIDE SEQUENCE</scope>
    <source>
        <strain evidence="2">Duluth1</strain>
        <tissue evidence="2">Whole animal</tissue>
    </source>
</reference>
<accession>A0A9D4RH70</accession>
<name>A0A9D4RH70_DREPO</name>
<comment type="caution">
    <text evidence="2">The sequence shown here is derived from an EMBL/GenBank/DDBJ whole genome shotgun (WGS) entry which is preliminary data.</text>
</comment>
<proteinExistence type="predicted"/>
<sequence length="317" mass="34993">MLDLQKAFDTVDHDILCRKLRAMGVESVEWFRSYLADRTQVRFNESDHDRATMVVPANNRRETIAVFNGERRSSIDRALFDILSSDRSLPPTPRLLKVSLTNWAPAGDFKTDFDGAKTIAPAEDNQTVCDGHSQTVYDGAKTLWTPARESQTVPDNAKTVLVPAGDSQTVSDGHPDRRSMTLERPSGRRQKTRTRCQTENLRQSATMLRPSGHLQETSRRCQTVSQTFEAPTEDSQTVVDGAKTVWAPAGDSQTVFDGLPRRSWHVAECMGFSCICPAGLGDCLAASQTVWKSPVCVMIVLTPSQTVWKSPAGAPPV</sequence>
<dbReference type="Proteomes" id="UP000828390">
    <property type="component" value="Unassembled WGS sequence"/>
</dbReference>
<organism evidence="2 3">
    <name type="scientific">Dreissena polymorpha</name>
    <name type="common">Zebra mussel</name>
    <name type="synonym">Mytilus polymorpha</name>
    <dbReference type="NCBI Taxonomy" id="45954"/>
    <lineage>
        <taxon>Eukaryota</taxon>
        <taxon>Metazoa</taxon>
        <taxon>Spiralia</taxon>
        <taxon>Lophotrochozoa</taxon>
        <taxon>Mollusca</taxon>
        <taxon>Bivalvia</taxon>
        <taxon>Autobranchia</taxon>
        <taxon>Heteroconchia</taxon>
        <taxon>Euheterodonta</taxon>
        <taxon>Imparidentia</taxon>
        <taxon>Neoheterodontei</taxon>
        <taxon>Myida</taxon>
        <taxon>Dreissenoidea</taxon>
        <taxon>Dreissenidae</taxon>
        <taxon>Dreissena</taxon>
    </lineage>
</organism>
<evidence type="ECO:0000313" key="3">
    <source>
        <dbReference type="Proteomes" id="UP000828390"/>
    </source>
</evidence>